<evidence type="ECO:0000256" key="2">
    <source>
        <dbReference type="SAM" id="MobiDB-lite"/>
    </source>
</evidence>
<reference evidence="3" key="1">
    <citation type="submission" date="2013-04" db="EMBL/GenBank/DDBJ databases">
        <title>The Genome Sequence of Fonticula alba ATCC 38817.</title>
        <authorList>
            <consortium name="The Broad Institute Genomics Platform"/>
            <person name="Russ C."/>
            <person name="Cuomo C."/>
            <person name="Burger G."/>
            <person name="Gray M.W."/>
            <person name="Holland P.W.H."/>
            <person name="King N."/>
            <person name="Lang F.B.F."/>
            <person name="Roger A.J."/>
            <person name="Ruiz-Trillo I."/>
            <person name="Brown M."/>
            <person name="Walker B."/>
            <person name="Young S."/>
            <person name="Zeng Q."/>
            <person name="Gargeya S."/>
            <person name="Fitzgerald M."/>
            <person name="Haas B."/>
            <person name="Abouelleil A."/>
            <person name="Allen A.W."/>
            <person name="Alvarado L."/>
            <person name="Arachchi H.M."/>
            <person name="Berlin A.M."/>
            <person name="Chapman S.B."/>
            <person name="Gainer-Dewar J."/>
            <person name="Goldberg J."/>
            <person name="Griggs A."/>
            <person name="Gujja S."/>
            <person name="Hansen M."/>
            <person name="Howarth C."/>
            <person name="Imamovic A."/>
            <person name="Ireland A."/>
            <person name="Larimer J."/>
            <person name="McCowan C."/>
            <person name="Murphy C."/>
            <person name="Pearson M."/>
            <person name="Poon T.W."/>
            <person name="Priest M."/>
            <person name="Roberts A."/>
            <person name="Saif S."/>
            <person name="Shea T."/>
            <person name="Sisk P."/>
            <person name="Sykes S."/>
            <person name="Wortman J."/>
            <person name="Nusbaum C."/>
            <person name="Birren B."/>
        </authorList>
    </citation>
    <scope>NUCLEOTIDE SEQUENCE [LARGE SCALE GENOMIC DNA]</scope>
    <source>
        <strain evidence="3">ATCC 38817</strain>
    </source>
</reference>
<evidence type="ECO:0000313" key="4">
    <source>
        <dbReference type="Proteomes" id="UP000030693"/>
    </source>
</evidence>
<protein>
    <submittedName>
        <fullName evidence="3">Uncharacterized protein</fullName>
    </submittedName>
</protein>
<feature type="coiled-coil region" evidence="1">
    <location>
        <begin position="48"/>
        <end position="82"/>
    </location>
</feature>
<dbReference type="EMBL" id="KB932207">
    <property type="protein sequence ID" value="KCV68789.1"/>
    <property type="molecule type" value="Genomic_DNA"/>
</dbReference>
<feature type="compositionally biased region" description="Polar residues" evidence="2">
    <location>
        <begin position="19"/>
        <end position="42"/>
    </location>
</feature>
<name>A0A058Z3B3_FONAL</name>
<dbReference type="GeneID" id="20528933"/>
<feature type="compositionally biased region" description="Acidic residues" evidence="2">
    <location>
        <begin position="124"/>
        <end position="149"/>
    </location>
</feature>
<dbReference type="Proteomes" id="UP000030693">
    <property type="component" value="Unassembled WGS sequence"/>
</dbReference>
<evidence type="ECO:0000313" key="3">
    <source>
        <dbReference type="EMBL" id="KCV68789.1"/>
    </source>
</evidence>
<feature type="compositionally biased region" description="Low complexity" evidence="2">
    <location>
        <begin position="103"/>
        <end position="118"/>
    </location>
</feature>
<dbReference type="RefSeq" id="XP_009496360.1">
    <property type="nucleotide sequence ID" value="XM_009498085.1"/>
</dbReference>
<keyword evidence="4" id="KW-1185">Reference proteome</keyword>
<organism evidence="3">
    <name type="scientific">Fonticula alba</name>
    <name type="common">Slime mold</name>
    <dbReference type="NCBI Taxonomy" id="691883"/>
    <lineage>
        <taxon>Eukaryota</taxon>
        <taxon>Rotosphaerida</taxon>
        <taxon>Fonticulaceae</taxon>
        <taxon>Fonticula</taxon>
    </lineage>
</organism>
<feature type="region of interest" description="Disordered" evidence="2">
    <location>
        <begin position="90"/>
        <end position="197"/>
    </location>
</feature>
<keyword evidence="1" id="KW-0175">Coiled coil</keyword>
<sequence>MSDPLAQTRDISRHESVRLKQQLSTAQRQLRAQKTSLSSERTLFQAERQKLQRVIDAANGRIAGLERLNKFYFDRLRELRREGWAPLVPDESAPAAQDAPVDGATAPGGSSSAPAVPTTTAPVEEADDEDDDEVILLSDDDEDDADNEPQEAHDSASEDMSEYSVFGPGPSGQLDSDGWLSEGPPHEVESEPDLSSRRTAITEAAAQIRQRYPELFQLGPSETNAPLVRRTLDTFLDRDEELPPRIGEAVTFLVETLEQTRDDMLFLRGQAQRFLVDQEMVFAARLEVARAEAAAQALTQSTRDRQRVASLGLATPSPPPADPATNALRP</sequence>
<proteinExistence type="predicted"/>
<feature type="region of interest" description="Disordered" evidence="2">
    <location>
        <begin position="298"/>
        <end position="330"/>
    </location>
</feature>
<gene>
    <name evidence="3" type="ORF">H696_04208</name>
</gene>
<accession>A0A058Z3B3</accession>
<evidence type="ECO:0000256" key="1">
    <source>
        <dbReference type="SAM" id="Coils"/>
    </source>
</evidence>
<dbReference type="AlphaFoldDB" id="A0A058Z3B3"/>
<feature type="region of interest" description="Disordered" evidence="2">
    <location>
        <begin position="1"/>
        <end position="43"/>
    </location>
</feature>